<feature type="non-terminal residue" evidence="2">
    <location>
        <position position="202"/>
    </location>
</feature>
<reference evidence="2 3" key="2">
    <citation type="submission" date="2017-10" db="EMBL/GenBank/DDBJ databases">
        <title>Extensive intraspecific genome diversity in a model arbuscular mycorrhizal fungus.</title>
        <authorList>
            <person name="Chen E.C.H."/>
            <person name="Morin E."/>
            <person name="Baudet D."/>
            <person name="Noel J."/>
            <person name="Ndikumana S."/>
            <person name="Charron P."/>
            <person name="St-Onge C."/>
            <person name="Giorgi J."/>
            <person name="Grigoriev I.V."/>
            <person name="Roux C."/>
            <person name="Martin F.M."/>
            <person name="Corradi N."/>
        </authorList>
    </citation>
    <scope>NUCLEOTIDE SEQUENCE [LARGE SCALE GENOMIC DNA]</scope>
    <source>
        <strain evidence="2 3">C2</strain>
    </source>
</reference>
<dbReference type="EMBL" id="LLXL01005535">
    <property type="protein sequence ID" value="PKK56495.1"/>
    <property type="molecule type" value="Genomic_DNA"/>
</dbReference>
<organism evidence="2 3">
    <name type="scientific">Rhizophagus irregularis</name>
    <dbReference type="NCBI Taxonomy" id="588596"/>
    <lineage>
        <taxon>Eukaryota</taxon>
        <taxon>Fungi</taxon>
        <taxon>Fungi incertae sedis</taxon>
        <taxon>Mucoromycota</taxon>
        <taxon>Glomeromycotina</taxon>
        <taxon>Glomeromycetes</taxon>
        <taxon>Glomerales</taxon>
        <taxon>Glomeraceae</taxon>
        <taxon>Rhizophagus</taxon>
    </lineage>
</organism>
<proteinExistence type="predicted"/>
<gene>
    <name evidence="2" type="ORF">RhiirC2_872019</name>
</gene>
<feature type="compositionally biased region" description="Basic residues" evidence="1">
    <location>
        <begin position="139"/>
        <end position="148"/>
    </location>
</feature>
<feature type="compositionally biased region" description="Basic and acidic residues" evidence="1">
    <location>
        <begin position="149"/>
        <end position="159"/>
    </location>
</feature>
<dbReference type="AlphaFoldDB" id="A0A2N1M4D3"/>
<dbReference type="Proteomes" id="UP000233469">
    <property type="component" value="Unassembled WGS sequence"/>
</dbReference>
<sequence>MTLDLSYKHAANQYFESTPASEWTYPGYLEKMQPYFNNHFKLSSLKSTWKKRFNEHLREIERDQVGEKCTFASDLLNQKGLKATELWNQFEKKRALQNQQHNTNIDIQLSTLRVMSTSATCQEDELAGQMVASSISGKKNVKHNKNAKRQSDEYPEREKQKSRKTSIENSHQAECSYRLNNVLNVQESFDENDEEEVIQNVE</sequence>
<accession>A0A2N1M4D3</accession>
<dbReference type="VEuPathDB" id="FungiDB:FUN_001747"/>
<evidence type="ECO:0000313" key="3">
    <source>
        <dbReference type="Proteomes" id="UP000233469"/>
    </source>
</evidence>
<name>A0A2N1M4D3_9GLOM</name>
<reference evidence="2 3" key="1">
    <citation type="submission" date="2016-04" db="EMBL/GenBank/DDBJ databases">
        <title>Genome analyses suggest a sexual origin of heterokaryosis in a supposedly ancient asexual fungus.</title>
        <authorList>
            <person name="Ropars J."/>
            <person name="Sedzielewska K."/>
            <person name="Noel J."/>
            <person name="Charron P."/>
            <person name="Farinelli L."/>
            <person name="Marton T."/>
            <person name="Kruger M."/>
            <person name="Pelin A."/>
            <person name="Brachmann A."/>
            <person name="Corradi N."/>
        </authorList>
    </citation>
    <scope>NUCLEOTIDE SEQUENCE [LARGE SCALE GENOMIC DNA]</scope>
    <source>
        <strain evidence="2 3">C2</strain>
    </source>
</reference>
<evidence type="ECO:0000313" key="2">
    <source>
        <dbReference type="EMBL" id="PKK56495.1"/>
    </source>
</evidence>
<evidence type="ECO:0000256" key="1">
    <source>
        <dbReference type="SAM" id="MobiDB-lite"/>
    </source>
</evidence>
<protein>
    <submittedName>
        <fullName evidence="2">Uncharacterized protein</fullName>
    </submittedName>
</protein>
<feature type="region of interest" description="Disordered" evidence="1">
    <location>
        <begin position="134"/>
        <end position="173"/>
    </location>
</feature>
<comment type="caution">
    <text evidence="2">The sequence shown here is derived from an EMBL/GenBank/DDBJ whole genome shotgun (WGS) entry which is preliminary data.</text>
</comment>